<organism evidence="2">
    <name type="scientific">Uncultured Desulfatiglans sp</name>
    <dbReference type="NCBI Taxonomy" id="1748965"/>
    <lineage>
        <taxon>Bacteria</taxon>
        <taxon>Pseudomonadati</taxon>
        <taxon>Thermodesulfobacteriota</taxon>
        <taxon>Desulfobacteria</taxon>
        <taxon>Desulfatiglandales</taxon>
        <taxon>Desulfatiglandaceae</taxon>
        <taxon>Desulfatiglans</taxon>
        <taxon>environmental samples</taxon>
    </lineage>
</organism>
<dbReference type="EMBL" id="UPXX01000013">
    <property type="protein sequence ID" value="VBB42276.1"/>
    <property type="molecule type" value="Genomic_DNA"/>
</dbReference>
<evidence type="ECO:0000259" key="1">
    <source>
        <dbReference type="Pfam" id="PF01261"/>
    </source>
</evidence>
<dbReference type="InterPro" id="IPR036237">
    <property type="entry name" value="Xyl_isomerase-like_sf"/>
</dbReference>
<dbReference type="InterPro" id="IPR013022">
    <property type="entry name" value="Xyl_isomerase-like_TIM-brl"/>
</dbReference>
<keyword evidence="2" id="KW-0413">Isomerase</keyword>
<reference evidence="2" key="1">
    <citation type="submission" date="2018-07" db="EMBL/GenBank/DDBJ databases">
        <authorList>
            <consortium name="Genoscope - CEA"/>
            <person name="William W."/>
        </authorList>
    </citation>
    <scope>NUCLEOTIDE SEQUENCE</scope>
    <source>
        <strain evidence="2">IK1</strain>
    </source>
</reference>
<protein>
    <submittedName>
        <fullName evidence="2">Xylose isomerase-like enzyme</fullName>
    </submittedName>
</protein>
<proteinExistence type="predicted"/>
<feature type="domain" description="Xylose isomerase-like TIM barrel" evidence="1">
    <location>
        <begin position="22"/>
        <end position="255"/>
    </location>
</feature>
<gene>
    <name evidence="2" type="ORF">TRIP_B200416</name>
</gene>
<dbReference type="AlphaFoldDB" id="A0A653A2L6"/>
<dbReference type="Pfam" id="PF01261">
    <property type="entry name" value="AP_endonuc_2"/>
    <property type="match status" value="1"/>
</dbReference>
<dbReference type="SUPFAM" id="SSF51658">
    <property type="entry name" value="Xylose isomerase-like"/>
    <property type="match status" value="1"/>
</dbReference>
<name>A0A653A2L6_UNCDX</name>
<accession>A0A653A2L6</accession>
<dbReference type="GO" id="GO:0016853">
    <property type="term" value="F:isomerase activity"/>
    <property type="evidence" value="ECO:0007669"/>
    <property type="project" value="UniProtKB-KW"/>
</dbReference>
<dbReference type="Gene3D" id="3.20.20.150">
    <property type="entry name" value="Divalent-metal-dependent TIM barrel enzymes"/>
    <property type="match status" value="1"/>
</dbReference>
<sequence>MFSPKLACCNLIADIPRLKTFALEHGFDGIDWSFTPENLPQTPAEESALFRSIEGLAPLEVRYHCAFHKTDLGDVDEERAKNAMILFQHLSRIVSKMNGHFLTLHIGLGRNTTHHLSWDRTIRRLTKLVQIASALNVKICLENLAWGWTSRPDLYEKLIRKSGAWGTLDIGHAQVSPSIKSQIFDIEDFVSPHPERFLNVHVYHKETSQGHLPPSRTDDLEDRLALVSRLQLCTWWVLELHEEAALLQTLKFVRQFLRRHAQGKGPAAAT</sequence>
<evidence type="ECO:0000313" key="2">
    <source>
        <dbReference type="EMBL" id="VBB42276.1"/>
    </source>
</evidence>